<dbReference type="InterPro" id="IPR008144">
    <property type="entry name" value="Guanylate_kin-like_dom"/>
</dbReference>
<dbReference type="AlphaFoldDB" id="A0A6V0Y6Y7"/>
<dbReference type="Pfam" id="PF00625">
    <property type="entry name" value="Guanylate_kin"/>
    <property type="match status" value="2"/>
</dbReference>
<evidence type="ECO:0000256" key="4">
    <source>
        <dbReference type="SAM" id="SignalP"/>
    </source>
</evidence>
<dbReference type="CDD" id="cd00071">
    <property type="entry name" value="GMPK"/>
    <property type="match status" value="1"/>
</dbReference>
<sequence>MRINRCNKTMFFAVASIRTCGAFVLQKRSYYHPNTSSLRALSFSSSSLGASNQHLGTKTIPMQPLVICGPSGVGKGTIISRFMEENNSTPSSDASLPKFVFSVSHTTRQPRAGEVDGVHYHFCNKEFMQDKIDEGGFFIEHAQVHGNLYGTSFQSIFDASSSDGNKQCLLDIDVEGVRSIKNFQDAQQQQLKNSDLQLHVPSSQRTTQQQSLPELQAKFIFIAPPSIDVLHERLMGRGSETAESLQRRFQNAKAEIVYGTTPGNFDAIIVNDDLERACQKFDETVRNMYNS</sequence>
<organism evidence="7">
    <name type="scientific">Skeletonema marinoi</name>
    <dbReference type="NCBI Taxonomy" id="267567"/>
    <lineage>
        <taxon>Eukaryota</taxon>
        <taxon>Sar</taxon>
        <taxon>Stramenopiles</taxon>
        <taxon>Ochrophyta</taxon>
        <taxon>Bacillariophyta</taxon>
        <taxon>Coscinodiscophyceae</taxon>
        <taxon>Thalassiosirophycidae</taxon>
        <taxon>Thalassiosirales</taxon>
        <taxon>Skeletonemataceae</taxon>
        <taxon>Skeletonema</taxon>
        <taxon>Skeletonema marinoi-dohrnii complex</taxon>
    </lineage>
</organism>
<dbReference type="Proteomes" id="UP001224775">
    <property type="component" value="Unassembled WGS sequence"/>
</dbReference>
<dbReference type="PANTHER" id="PTHR23117:SF13">
    <property type="entry name" value="GUANYLATE KINASE"/>
    <property type="match status" value="1"/>
</dbReference>
<name>A0A6V0Y6Y7_9STRA</name>
<feature type="signal peptide" evidence="4">
    <location>
        <begin position="1"/>
        <end position="22"/>
    </location>
</feature>
<reference evidence="7" key="1">
    <citation type="submission" date="2021-01" db="EMBL/GenBank/DDBJ databases">
        <authorList>
            <person name="Corre E."/>
            <person name="Pelletier E."/>
            <person name="Niang G."/>
            <person name="Scheremetjew M."/>
            <person name="Finn R."/>
            <person name="Kale V."/>
            <person name="Holt S."/>
            <person name="Cochrane G."/>
            <person name="Meng A."/>
            <person name="Brown T."/>
            <person name="Cohen L."/>
        </authorList>
    </citation>
    <scope>NUCLEOTIDE SEQUENCE</scope>
    <source>
        <strain evidence="7">SM1012Den-03</strain>
    </source>
</reference>
<dbReference type="PROSITE" id="PS50052">
    <property type="entry name" value="GUANYLATE_KINASE_2"/>
    <property type="match status" value="1"/>
</dbReference>
<evidence type="ECO:0000313" key="8">
    <source>
        <dbReference type="EMBL" id="KAK1733806.1"/>
    </source>
</evidence>
<dbReference type="EMBL" id="HBGZ01015784">
    <property type="protein sequence ID" value="CAD9603807.1"/>
    <property type="molecule type" value="Transcribed_RNA"/>
</dbReference>
<dbReference type="InterPro" id="IPR008145">
    <property type="entry name" value="GK/Ca_channel_bsu"/>
</dbReference>
<evidence type="ECO:0000313" key="9">
    <source>
        <dbReference type="Proteomes" id="UP001224775"/>
    </source>
</evidence>
<evidence type="ECO:0000313" key="6">
    <source>
        <dbReference type="EMBL" id="CAD9603802.1"/>
    </source>
</evidence>
<evidence type="ECO:0000256" key="2">
    <source>
        <dbReference type="ARBA" id="ARBA00022679"/>
    </source>
</evidence>
<keyword evidence="3 8" id="KW-0418">Kinase</keyword>
<proteinExistence type="inferred from homology"/>
<dbReference type="PANTHER" id="PTHR23117">
    <property type="entry name" value="GUANYLATE KINASE-RELATED"/>
    <property type="match status" value="1"/>
</dbReference>
<gene>
    <name evidence="8" type="ORF">QTG54_015503</name>
    <name evidence="6" type="ORF">SMAR0320_LOCUS11286</name>
    <name evidence="7" type="ORF">SMAR0320_LOCUS11287</name>
</gene>
<reference evidence="8" key="2">
    <citation type="submission" date="2023-06" db="EMBL/GenBank/DDBJ databases">
        <title>Survivors Of The Sea: Transcriptome response of Skeletonema marinoi to long-term dormancy.</title>
        <authorList>
            <person name="Pinder M.I.M."/>
            <person name="Kourtchenko O."/>
            <person name="Robertson E.K."/>
            <person name="Larsson T."/>
            <person name="Maumus F."/>
            <person name="Osuna-Cruz C.M."/>
            <person name="Vancaester E."/>
            <person name="Stenow R."/>
            <person name="Vandepoele K."/>
            <person name="Ploug H."/>
            <person name="Bruchert V."/>
            <person name="Godhe A."/>
            <person name="Topel M."/>
        </authorList>
    </citation>
    <scope>NUCLEOTIDE SEQUENCE</scope>
    <source>
        <strain evidence="8">R05AC</strain>
    </source>
</reference>
<evidence type="ECO:0000259" key="5">
    <source>
        <dbReference type="PROSITE" id="PS50052"/>
    </source>
</evidence>
<dbReference type="EMBL" id="HBGZ01015783">
    <property type="protein sequence ID" value="CAD9603802.1"/>
    <property type="molecule type" value="Transcribed_RNA"/>
</dbReference>
<dbReference type="InterPro" id="IPR027417">
    <property type="entry name" value="P-loop_NTPase"/>
</dbReference>
<dbReference type="Gene3D" id="3.40.50.300">
    <property type="entry name" value="P-loop containing nucleotide triphosphate hydrolases"/>
    <property type="match status" value="1"/>
</dbReference>
<feature type="domain" description="Guanylate kinase-like" evidence="5">
    <location>
        <begin position="62"/>
        <end position="286"/>
    </location>
</feature>
<keyword evidence="4" id="KW-0732">Signal</keyword>
<accession>A0A6V0Y6Y7</accession>
<evidence type="ECO:0000313" key="7">
    <source>
        <dbReference type="EMBL" id="CAD9603807.1"/>
    </source>
</evidence>
<dbReference type="EC" id="2.7.4.8" evidence="8"/>
<keyword evidence="9" id="KW-1185">Reference proteome</keyword>
<evidence type="ECO:0000256" key="1">
    <source>
        <dbReference type="ARBA" id="ARBA00005790"/>
    </source>
</evidence>
<dbReference type="GO" id="GO:0004385">
    <property type="term" value="F:GMP kinase activity"/>
    <property type="evidence" value="ECO:0007669"/>
    <property type="project" value="UniProtKB-EC"/>
</dbReference>
<feature type="chain" id="PRO_5042404974" evidence="4">
    <location>
        <begin position="23"/>
        <end position="291"/>
    </location>
</feature>
<dbReference type="GO" id="GO:0005829">
    <property type="term" value="C:cytosol"/>
    <property type="evidence" value="ECO:0007669"/>
    <property type="project" value="TreeGrafter"/>
</dbReference>
<dbReference type="SMART" id="SM00072">
    <property type="entry name" value="GuKc"/>
    <property type="match status" value="1"/>
</dbReference>
<dbReference type="EMBL" id="JATAAI010000044">
    <property type="protein sequence ID" value="KAK1733806.1"/>
    <property type="molecule type" value="Genomic_DNA"/>
</dbReference>
<evidence type="ECO:0000256" key="3">
    <source>
        <dbReference type="ARBA" id="ARBA00022777"/>
    </source>
</evidence>
<protein>
    <submittedName>
        <fullName evidence="8">Guanylate kinase</fullName>
        <ecNumber evidence="8">2.7.4.8</ecNumber>
    </submittedName>
</protein>
<keyword evidence="2 8" id="KW-0808">Transferase</keyword>
<dbReference type="SUPFAM" id="SSF52540">
    <property type="entry name" value="P-loop containing nucleoside triphosphate hydrolases"/>
    <property type="match status" value="1"/>
</dbReference>
<comment type="similarity">
    <text evidence="1">Belongs to the guanylate kinase family.</text>
</comment>